<comment type="caution">
    <text evidence="1">The sequence shown here is derived from an EMBL/GenBank/DDBJ whole genome shotgun (WGS) entry which is preliminary data.</text>
</comment>
<dbReference type="Proteomes" id="UP000677228">
    <property type="component" value="Unassembled WGS sequence"/>
</dbReference>
<evidence type="ECO:0000313" key="3">
    <source>
        <dbReference type="Proteomes" id="UP000677228"/>
    </source>
</evidence>
<dbReference type="EMBL" id="CAJNOK010031506">
    <property type="protein sequence ID" value="CAF1473022.1"/>
    <property type="molecule type" value="Genomic_DNA"/>
</dbReference>
<proteinExistence type="predicted"/>
<reference evidence="1" key="1">
    <citation type="submission" date="2021-02" db="EMBL/GenBank/DDBJ databases">
        <authorList>
            <person name="Nowell W R."/>
        </authorList>
    </citation>
    <scope>NUCLEOTIDE SEQUENCE</scope>
</reference>
<evidence type="ECO:0000313" key="1">
    <source>
        <dbReference type="EMBL" id="CAF1473022.1"/>
    </source>
</evidence>
<gene>
    <name evidence="1" type="ORF">OVA965_LOCUS35731</name>
    <name evidence="2" type="ORF">TMI583_LOCUS36707</name>
</gene>
<dbReference type="EMBL" id="CAJOBA010053404">
    <property type="protein sequence ID" value="CAF4264544.1"/>
    <property type="molecule type" value="Genomic_DNA"/>
</dbReference>
<accession>A0A8S2FHR6</accession>
<name>A0A8S2FHR6_9BILA</name>
<organism evidence="1 3">
    <name type="scientific">Didymodactylos carnosus</name>
    <dbReference type="NCBI Taxonomy" id="1234261"/>
    <lineage>
        <taxon>Eukaryota</taxon>
        <taxon>Metazoa</taxon>
        <taxon>Spiralia</taxon>
        <taxon>Gnathifera</taxon>
        <taxon>Rotifera</taxon>
        <taxon>Eurotatoria</taxon>
        <taxon>Bdelloidea</taxon>
        <taxon>Philodinida</taxon>
        <taxon>Philodinidae</taxon>
        <taxon>Didymodactylos</taxon>
    </lineage>
</organism>
<dbReference type="Proteomes" id="UP000682733">
    <property type="component" value="Unassembled WGS sequence"/>
</dbReference>
<evidence type="ECO:0000313" key="2">
    <source>
        <dbReference type="EMBL" id="CAF4264544.1"/>
    </source>
</evidence>
<sequence length="35" mass="3746">MLGQVRLCGNPVSSIFILSNYGTSLQLSFFSLPGV</sequence>
<feature type="non-terminal residue" evidence="1">
    <location>
        <position position="35"/>
    </location>
</feature>
<protein>
    <submittedName>
        <fullName evidence="1">Uncharacterized protein</fullName>
    </submittedName>
</protein>
<dbReference type="AlphaFoldDB" id="A0A8S2FHR6"/>